<accession>A0A915HSG2</accession>
<sequence length="116" mass="12716">YARPTEDGQIDDDKTTPSSDILQEPPRPTNLDAHDDSLASDLVDHLSKAYLLGVAHSMVESLHSKAVSIERDVEDLIRKMDQITAIVNELEDRSTTGSVENVPPTTPDPFESTTNS</sequence>
<proteinExistence type="predicted"/>
<organism evidence="2 3">
    <name type="scientific">Romanomermis culicivorax</name>
    <name type="common">Nematode worm</name>
    <dbReference type="NCBI Taxonomy" id="13658"/>
    <lineage>
        <taxon>Eukaryota</taxon>
        <taxon>Metazoa</taxon>
        <taxon>Ecdysozoa</taxon>
        <taxon>Nematoda</taxon>
        <taxon>Enoplea</taxon>
        <taxon>Dorylaimia</taxon>
        <taxon>Mermithida</taxon>
        <taxon>Mermithoidea</taxon>
        <taxon>Mermithidae</taxon>
        <taxon>Romanomermis</taxon>
    </lineage>
</organism>
<evidence type="ECO:0000313" key="3">
    <source>
        <dbReference type="WBParaSite" id="nRc.2.0.1.t04694-RA"/>
    </source>
</evidence>
<protein>
    <submittedName>
        <fullName evidence="3">Uncharacterized protein</fullName>
    </submittedName>
</protein>
<name>A0A915HSG2_ROMCU</name>
<dbReference type="WBParaSite" id="nRc.2.0.1.t04694-RA">
    <property type="protein sequence ID" value="nRc.2.0.1.t04694-RA"/>
    <property type="gene ID" value="nRc.2.0.1.g04694"/>
</dbReference>
<reference evidence="3" key="1">
    <citation type="submission" date="2022-11" db="UniProtKB">
        <authorList>
            <consortium name="WormBaseParasite"/>
        </authorList>
    </citation>
    <scope>IDENTIFICATION</scope>
</reference>
<dbReference type="AlphaFoldDB" id="A0A915HSG2"/>
<keyword evidence="2" id="KW-1185">Reference proteome</keyword>
<dbReference type="Proteomes" id="UP000887565">
    <property type="component" value="Unplaced"/>
</dbReference>
<evidence type="ECO:0000313" key="2">
    <source>
        <dbReference type="Proteomes" id="UP000887565"/>
    </source>
</evidence>
<feature type="region of interest" description="Disordered" evidence="1">
    <location>
        <begin position="91"/>
        <end position="116"/>
    </location>
</feature>
<evidence type="ECO:0000256" key="1">
    <source>
        <dbReference type="SAM" id="MobiDB-lite"/>
    </source>
</evidence>
<feature type="region of interest" description="Disordered" evidence="1">
    <location>
        <begin position="1"/>
        <end position="35"/>
    </location>
</feature>
<feature type="compositionally biased region" description="Basic and acidic residues" evidence="1">
    <location>
        <begin position="1"/>
        <end position="15"/>
    </location>
</feature>